<keyword evidence="4" id="KW-0067">ATP-binding</keyword>
<evidence type="ECO:0000256" key="3">
    <source>
        <dbReference type="ARBA" id="ARBA00022777"/>
    </source>
</evidence>
<dbReference type="PROSITE" id="PS50011">
    <property type="entry name" value="PROTEIN_KINASE_DOM"/>
    <property type="match status" value="1"/>
</dbReference>
<sequence length="575" mass="64822">MSTRLKVAVGQYTDKGRKDINQDFHGLYIPSAAQLHAKGIAIALADGISSSDVSQIASETSVKGFLEDYFSTPETWSVKQSAQRVLVATNSWLHAQTRQSQYRFDRDRGYVCTLSAMVLKSTTAHVFHVGDARIYRLRDNVLEQLTNDHRVWVSQDKSYLGRALGINPHLEIDYRTLALECGDTFFFATDGVYEHASDAFVITAIDAHADDLDTAAQLIAEEAYAQGSADNLTVQIVRIDGLPSQDADELQQQLSELALPPLLDARMSFDGYRIVREVHASSRSHVYLAVDEASQTPVVLKTPSIDLRHDVAYLERLLTEEWIARRIDSAHVLKPWVAARRRNYLYTTSEFIDGQTLRQWMIDHPNPDLETVRGIVEQIALGLRAFHRLEMLHQDLRPDNVMIDATGTVKIIDFGSTRVAGLAEIGGPREHSELLGTAAYSAPEYFLDESGTARSDLFALAVITYQMLTGQLPYGTQVAKARSRAAQHKLVYQPARDHRREIPVWIDEVLRKALHPDPHKRYPELSEFVFELRQPSKEFISRSRPPLMERDPVRFWKGVSLILLVIIIALLAQGR</sequence>
<dbReference type="PANTHER" id="PTHR43289">
    <property type="entry name" value="MITOGEN-ACTIVATED PROTEIN KINASE KINASE KINASE 20-RELATED"/>
    <property type="match status" value="1"/>
</dbReference>
<evidence type="ECO:0000259" key="7">
    <source>
        <dbReference type="PROSITE" id="PS51746"/>
    </source>
</evidence>
<keyword evidence="1" id="KW-0808">Transferase</keyword>
<keyword evidence="5" id="KW-0472">Membrane</keyword>
<feature type="domain" description="Protein kinase" evidence="6">
    <location>
        <begin position="272"/>
        <end position="540"/>
    </location>
</feature>
<dbReference type="PROSITE" id="PS51746">
    <property type="entry name" value="PPM_2"/>
    <property type="match status" value="1"/>
</dbReference>
<dbReference type="CDD" id="cd14014">
    <property type="entry name" value="STKc_PknB_like"/>
    <property type="match status" value="1"/>
</dbReference>
<dbReference type="InterPro" id="IPR001932">
    <property type="entry name" value="PPM-type_phosphatase-like_dom"/>
</dbReference>
<evidence type="ECO:0000256" key="5">
    <source>
        <dbReference type="SAM" id="Phobius"/>
    </source>
</evidence>
<dbReference type="Gene3D" id="3.30.200.20">
    <property type="entry name" value="Phosphorylase Kinase, domain 1"/>
    <property type="match status" value="1"/>
</dbReference>
<dbReference type="RefSeq" id="WP_090313122.1">
    <property type="nucleotide sequence ID" value="NZ_FNZE01000019.1"/>
</dbReference>
<evidence type="ECO:0000256" key="2">
    <source>
        <dbReference type="ARBA" id="ARBA00022741"/>
    </source>
</evidence>
<evidence type="ECO:0000256" key="4">
    <source>
        <dbReference type="ARBA" id="ARBA00022840"/>
    </source>
</evidence>
<dbReference type="Gene3D" id="3.60.40.10">
    <property type="entry name" value="PPM-type phosphatase domain"/>
    <property type="match status" value="1"/>
</dbReference>
<gene>
    <name evidence="8" type="ORF">SAMN05216201_1196</name>
</gene>
<dbReference type="OrthoDB" id="9801841at2"/>
<evidence type="ECO:0000313" key="8">
    <source>
        <dbReference type="EMBL" id="SEJ80721.1"/>
    </source>
</evidence>
<feature type="transmembrane region" description="Helical" evidence="5">
    <location>
        <begin position="555"/>
        <end position="572"/>
    </location>
</feature>
<dbReference type="CDD" id="cd00143">
    <property type="entry name" value="PP2Cc"/>
    <property type="match status" value="1"/>
</dbReference>
<dbReference type="STRING" id="915471.SAMN05216201_1196"/>
<dbReference type="EMBL" id="FNZE01000019">
    <property type="protein sequence ID" value="SEJ80721.1"/>
    <property type="molecule type" value="Genomic_DNA"/>
</dbReference>
<proteinExistence type="predicted"/>
<reference evidence="9" key="1">
    <citation type="submission" date="2016-10" db="EMBL/GenBank/DDBJ databases">
        <authorList>
            <person name="Varghese N."/>
            <person name="Submissions S."/>
        </authorList>
    </citation>
    <scope>NUCLEOTIDE SEQUENCE [LARGE SCALE GENOMIC DNA]</scope>
    <source>
        <strain evidence="9">LMG 25967</strain>
    </source>
</reference>
<evidence type="ECO:0000259" key="6">
    <source>
        <dbReference type="PROSITE" id="PS50011"/>
    </source>
</evidence>
<dbReference type="PANTHER" id="PTHR43289:SF6">
    <property type="entry name" value="SERINE_THREONINE-PROTEIN KINASE NEKL-3"/>
    <property type="match status" value="1"/>
</dbReference>
<dbReference type="AlphaFoldDB" id="A0A1H7BTD5"/>
<dbReference type="InterPro" id="IPR000719">
    <property type="entry name" value="Prot_kinase_dom"/>
</dbReference>
<dbReference type="SMART" id="SM00332">
    <property type="entry name" value="PP2Cc"/>
    <property type="match status" value="1"/>
</dbReference>
<keyword evidence="5" id="KW-0812">Transmembrane</keyword>
<dbReference type="SUPFAM" id="SSF56112">
    <property type="entry name" value="Protein kinase-like (PK-like)"/>
    <property type="match status" value="1"/>
</dbReference>
<accession>A0A1H7BTD5</accession>
<dbReference type="Proteomes" id="UP000242930">
    <property type="component" value="Unassembled WGS sequence"/>
</dbReference>
<dbReference type="SUPFAM" id="SSF81606">
    <property type="entry name" value="PP2C-like"/>
    <property type="match status" value="1"/>
</dbReference>
<evidence type="ECO:0000313" key="9">
    <source>
        <dbReference type="Proteomes" id="UP000242930"/>
    </source>
</evidence>
<dbReference type="InterPro" id="IPR036457">
    <property type="entry name" value="PPM-type-like_dom_sf"/>
</dbReference>
<dbReference type="GO" id="GO:0004674">
    <property type="term" value="F:protein serine/threonine kinase activity"/>
    <property type="evidence" value="ECO:0007669"/>
    <property type="project" value="TreeGrafter"/>
</dbReference>
<name>A0A1H7BTD5_9PSED</name>
<keyword evidence="9" id="KW-1185">Reference proteome</keyword>
<organism evidence="8 9">
    <name type="scientific">Pseudomonas linyingensis</name>
    <dbReference type="NCBI Taxonomy" id="915471"/>
    <lineage>
        <taxon>Bacteria</taxon>
        <taxon>Pseudomonadati</taxon>
        <taxon>Pseudomonadota</taxon>
        <taxon>Gammaproteobacteria</taxon>
        <taxon>Pseudomonadales</taxon>
        <taxon>Pseudomonadaceae</taxon>
        <taxon>Pseudomonas</taxon>
    </lineage>
</organism>
<dbReference type="Pfam" id="PF13672">
    <property type="entry name" value="PP2C_2"/>
    <property type="match status" value="1"/>
</dbReference>
<dbReference type="Gene3D" id="1.10.510.10">
    <property type="entry name" value="Transferase(Phosphotransferase) domain 1"/>
    <property type="match status" value="1"/>
</dbReference>
<protein>
    <submittedName>
        <fullName evidence="8">Serine/threonine protein phosphatase PrpC</fullName>
    </submittedName>
</protein>
<dbReference type="SMART" id="SM00331">
    <property type="entry name" value="PP2C_SIG"/>
    <property type="match status" value="1"/>
</dbReference>
<keyword evidence="2" id="KW-0547">Nucleotide-binding</keyword>
<dbReference type="PROSITE" id="PS00109">
    <property type="entry name" value="PROTEIN_KINASE_TYR"/>
    <property type="match status" value="1"/>
</dbReference>
<feature type="domain" description="PPM-type phosphatase" evidence="7">
    <location>
        <begin position="8"/>
        <end position="239"/>
    </location>
</feature>
<dbReference type="InterPro" id="IPR008266">
    <property type="entry name" value="Tyr_kinase_AS"/>
</dbReference>
<evidence type="ECO:0000256" key="1">
    <source>
        <dbReference type="ARBA" id="ARBA00022679"/>
    </source>
</evidence>
<dbReference type="Pfam" id="PF00069">
    <property type="entry name" value="Pkinase"/>
    <property type="match status" value="1"/>
</dbReference>
<keyword evidence="3" id="KW-0418">Kinase</keyword>
<dbReference type="InterPro" id="IPR011009">
    <property type="entry name" value="Kinase-like_dom_sf"/>
</dbReference>
<dbReference type="GO" id="GO:0005524">
    <property type="term" value="F:ATP binding"/>
    <property type="evidence" value="ECO:0007669"/>
    <property type="project" value="UniProtKB-KW"/>
</dbReference>
<keyword evidence="5" id="KW-1133">Transmembrane helix</keyword>